<name>A0AAT9GZZ1_9FLAO</name>
<accession>A0AAT9GZZ1</accession>
<sequence>MRYNEYGYYRVGLSKFTIKPNTNNLAYTIIDTTVIYRFIKDERINISGSGIPRYYKFYSNGRIAEFYDRNVNLKTGNILDAKKGHMGYYNLDEKNFVIQFYNSNANASELTSETILIKNDTLISIKKYYNPDAEIKSFFIKEDIPNYIRITKPDW</sequence>
<dbReference type="AlphaFoldDB" id="A0AAT9GZZ1"/>
<organism evidence="1">
    <name type="scientific">Flavobacterium sp. CFS9</name>
    <dbReference type="NCBI Taxonomy" id="3143118"/>
    <lineage>
        <taxon>Bacteria</taxon>
        <taxon>Pseudomonadati</taxon>
        <taxon>Bacteroidota</taxon>
        <taxon>Flavobacteriia</taxon>
        <taxon>Flavobacteriales</taxon>
        <taxon>Flavobacteriaceae</taxon>
        <taxon>Flavobacterium</taxon>
    </lineage>
</organism>
<evidence type="ECO:0000313" key="1">
    <source>
        <dbReference type="EMBL" id="BFM42788.1"/>
    </source>
</evidence>
<proteinExistence type="predicted"/>
<gene>
    <name evidence="1" type="ORF">CFS9_14290</name>
</gene>
<dbReference type="EMBL" id="AP031573">
    <property type="protein sequence ID" value="BFM42788.1"/>
    <property type="molecule type" value="Genomic_DNA"/>
</dbReference>
<protein>
    <submittedName>
        <fullName evidence="1">Uncharacterized protein</fullName>
    </submittedName>
</protein>
<reference evidence="1" key="1">
    <citation type="submission" date="2024-05" db="EMBL/GenBank/DDBJ databases">
        <title>Whole-Genome Sequence of CFS9, a Potential Fish Probiotic Isolated from the Body Surface of Silurus asotus.</title>
        <authorList>
            <person name="Kojima M."/>
            <person name="Tobioka K."/>
            <person name="Yokota K."/>
            <person name="Nakatani H."/>
            <person name="Hori K."/>
            <person name="Tamaru Y."/>
            <person name="Okazaki F."/>
        </authorList>
    </citation>
    <scope>NUCLEOTIDE SEQUENCE</scope>
    <source>
        <strain evidence="1">CFS9</strain>
    </source>
</reference>